<gene>
    <name evidence="2" type="ORF">CSUI_004285</name>
</gene>
<feature type="region of interest" description="Disordered" evidence="1">
    <location>
        <begin position="263"/>
        <end position="286"/>
    </location>
</feature>
<dbReference type="VEuPathDB" id="ToxoDB:CSUI_004285"/>
<evidence type="ECO:0000256" key="1">
    <source>
        <dbReference type="SAM" id="MobiDB-lite"/>
    </source>
</evidence>
<keyword evidence="3" id="KW-1185">Reference proteome</keyword>
<comment type="caution">
    <text evidence="2">The sequence shown here is derived from an EMBL/GenBank/DDBJ whole genome shotgun (WGS) entry which is preliminary data.</text>
</comment>
<dbReference type="GeneID" id="94427689"/>
<feature type="compositionally biased region" description="Basic and acidic residues" evidence="1">
    <location>
        <begin position="668"/>
        <end position="689"/>
    </location>
</feature>
<dbReference type="RefSeq" id="XP_067923546.1">
    <property type="nucleotide sequence ID" value="XM_068064478.1"/>
</dbReference>
<feature type="compositionally biased region" description="Basic and acidic residues" evidence="1">
    <location>
        <begin position="83"/>
        <end position="93"/>
    </location>
</feature>
<protein>
    <submittedName>
        <fullName evidence="2">Uncharacterized protein</fullName>
    </submittedName>
</protein>
<evidence type="ECO:0000313" key="2">
    <source>
        <dbReference type="EMBL" id="PHJ21867.1"/>
    </source>
</evidence>
<accession>A0A2C6KXU5</accession>
<feature type="compositionally biased region" description="Low complexity" evidence="1">
    <location>
        <begin position="98"/>
        <end position="110"/>
    </location>
</feature>
<organism evidence="2 3">
    <name type="scientific">Cystoisospora suis</name>
    <dbReference type="NCBI Taxonomy" id="483139"/>
    <lineage>
        <taxon>Eukaryota</taxon>
        <taxon>Sar</taxon>
        <taxon>Alveolata</taxon>
        <taxon>Apicomplexa</taxon>
        <taxon>Conoidasida</taxon>
        <taxon>Coccidia</taxon>
        <taxon>Eucoccidiorida</taxon>
        <taxon>Eimeriorina</taxon>
        <taxon>Sarcocystidae</taxon>
        <taxon>Cystoisospora</taxon>
    </lineage>
</organism>
<proteinExistence type="predicted"/>
<feature type="region of interest" description="Disordered" evidence="1">
    <location>
        <begin position="83"/>
        <end position="110"/>
    </location>
</feature>
<feature type="region of interest" description="Disordered" evidence="1">
    <location>
        <begin position="662"/>
        <end position="702"/>
    </location>
</feature>
<dbReference type="OrthoDB" id="354403at2759"/>
<dbReference type="EMBL" id="MIGC01001972">
    <property type="protein sequence ID" value="PHJ21867.1"/>
    <property type="molecule type" value="Genomic_DNA"/>
</dbReference>
<sequence>MRLPTASSSSPFSPCSVLLSSSRARSRREEWSEVCQSLLSILPTSASSLSPFPCACLSNGNLSSSPFIHRRRRNLLFRRQRRKEPLHGEDRGVHTQQHSPHSPSFFTSSSSTFSYQTGEALSAASSTPSSSSLSSASFSLYPCCCSSSSRLLSPHPTSLLHFSSLHSSPLQSLSKPFASADSQVSSFSSSCSISSLSSSVSLSSPSSFLSSLSFHFQQKRFSKWSMLGGLFGKSLNTPRDSLRLNSLFDFSRNREEKERIAELQGHQRNKKIGGEGGGKQGGGDVSPRNGIFGAASTLEERVSKFLSGITDAESRQLKKQELLVHRFYRFVVISLMQKEGIFTFYDFYQWRQGCYDYLKNAEEELQGIVAKSAKKLADLGWESLRPSSSPEFKKIELHLRILSHFTAEELQRDTAQKFTLHAIQTIAKAAGAKVEDVKDVLYTHATALTDRTWYMRLMEMGRPIPSTFEDYMLQAETDRPYIIRLPYGETFYTYELEASREKAKHRRREKERNGEIRRYGVRIDRLCQSYTPNLRISYDRWQRVPQSRVDPYSNFLYRLSHLPPKSRVAEEQALVREKERDRIERDSSFYPDECLSAVRIRMTNLPRNAFSRKHGGMVRKSGEIHHLPPPSSASCASERIEEIRDLYGDAVERMIERRRLQSLKRMKERQEEVERRKSHTRDNGRRREKDEDEEDSPWHWSK</sequence>
<dbReference type="Proteomes" id="UP000221165">
    <property type="component" value="Unassembled WGS sequence"/>
</dbReference>
<reference evidence="2 3" key="1">
    <citation type="journal article" date="2017" name="Int. J. Parasitol.">
        <title>The genome of the protozoan parasite Cystoisospora suis and a reverse vaccinology approach to identify vaccine candidates.</title>
        <authorList>
            <person name="Palmieri N."/>
            <person name="Shrestha A."/>
            <person name="Ruttkowski B."/>
            <person name="Beck T."/>
            <person name="Vogl C."/>
            <person name="Tomley F."/>
            <person name="Blake D.P."/>
            <person name="Joachim A."/>
        </authorList>
    </citation>
    <scope>NUCLEOTIDE SEQUENCE [LARGE SCALE GENOMIC DNA]</scope>
    <source>
        <strain evidence="2 3">Wien I</strain>
    </source>
</reference>
<feature type="compositionally biased region" description="Gly residues" evidence="1">
    <location>
        <begin position="274"/>
        <end position="284"/>
    </location>
</feature>
<evidence type="ECO:0000313" key="3">
    <source>
        <dbReference type="Proteomes" id="UP000221165"/>
    </source>
</evidence>
<dbReference type="AlphaFoldDB" id="A0A2C6KXU5"/>
<name>A0A2C6KXU5_9APIC</name>